<dbReference type="GO" id="GO:0004617">
    <property type="term" value="F:phosphoglycerate dehydrogenase activity"/>
    <property type="evidence" value="ECO:0007669"/>
    <property type="project" value="UniProtKB-ARBA"/>
</dbReference>
<dbReference type="InterPro" id="IPR006140">
    <property type="entry name" value="D-isomer_DH_NAD-bd"/>
</dbReference>
<evidence type="ECO:0000256" key="2">
    <source>
        <dbReference type="ARBA" id="ARBA00023002"/>
    </source>
</evidence>
<dbReference type="SUPFAM" id="SSF52283">
    <property type="entry name" value="Formate/glycerate dehydrogenase catalytic domain-like"/>
    <property type="match status" value="1"/>
</dbReference>
<comment type="similarity">
    <text evidence="1 4">Belongs to the D-isomer specific 2-hydroxyacid dehydrogenase family.</text>
</comment>
<feature type="domain" description="D-isomer specific 2-hydroxyacid dehydrogenase NAD-binding" evidence="6">
    <location>
        <begin position="114"/>
        <end position="286"/>
    </location>
</feature>
<protein>
    <submittedName>
        <fullName evidence="7">Hydroxypyruvate reductase</fullName>
        <ecNumber evidence="7">1.1.1.81</ecNumber>
    </submittedName>
</protein>
<dbReference type="AlphaFoldDB" id="A0A6S7APW6"/>
<dbReference type="Gene3D" id="3.40.50.720">
    <property type="entry name" value="NAD(P)-binding Rossmann-like Domain"/>
    <property type="match status" value="2"/>
</dbReference>
<dbReference type="FunFam" id="3.40.50.720:FF:000041">
    <property type="entry name" value="D-3-phosphoglycerate dehydrogenase"/>
    <property type="match status" value="1"/>
</dbReference>
<keyword evidence="8" id="KW-1185">Reference proteome</keyword>
<dbReference type="InterPro" id="IPR029753">
    <property type="entry name" value="D-isomer_DH_CS"/>
</dbReference>
<dbReference type="InterPro" id="IPR006139">
    <property type="entry name" value="D-isomer_2_OHA_DH_cat_dom"/>
</dbReference>
<dbReference type="GO" id="GO:0016618">
    <property type="term" value="F:hydroxypyruvate reductase [NAD(P)H] activity"/>
    <property type="evidence" value="ECO:0007669"/>
    <property type="project" value="UniProtKB-EC"/>
</dbReference>
<dbReference type="Pfam" id="PF00389">
    <property type="entry name" value="2-Hacid_dh"/>
    <property type="match status" value="1"/>
</dbReference>
<dbReference type="SUPFAM" id="SSF51735">
    <property type="entry name" value="NAD(P)-binding Rossmann-fold domains"/>
    <property type="match status" value="1"/>
</dbReference>
<evidence type="ECO:0000256" key="4">
    <source>
        <dbReference type="RuleBase" id="RU003719"/>
    </source>
</evidence>
<dbReference type="GO" id="GO:0051287">
    <property type="term" value="F:NAD binding"/>
    <property type="evidence" value="ECO:0007669"/>
    <property type="project" value="InterPro"/>
</dbReference>
<dbReference type="GO" id="GO:0006564">
    <property type="term" value="P:L-serine biosynthetic process"/>
    <property type="evidence" value="ECO:0007669"/>
    <property type="project" value="UniProtKB-ARBA"/>
</dbReference>
<dbReference type="InterPro" id="IPR036291">
    <property type="entry name" value="NAD(P)-bd_dom_sf"/>
</dbReference>
<dbReference type="PANTHER" id="PTHR42789:SF1">
    <property type="entry name" value="D-ISOMER SPECIFIC 2-HYDROXYACID DEHYDROGENASE FAMILY PROTEIN (AFU_ORTHOLOGUE AFUA_6G10090)"/>
    <property type="match status" value="1"/>
</dbReference>
<dbReference type="PROSITE" id="PS00671">
    <property type="entry name" value="D_2_HYDROXYACID_DH_3"/>
    <property type="match status" value="1"/>
</dbReference>
<dbReference type="GO" id="GO:0047545">
    <property type="term" value="F:(S)-2-hydroxyglutarate dehydrogenase activity"/>
    <property type="evidence" value="ECO:0007669"/>
    <property type="project" value="UniProtKB-ARBA"/>
</dbReference>
<sequence length="314" mass="32521">MNAPASDKPAILVTAADLAPEALALLGDFNVVYAGKTPSEDDVVALCRTHNPIAIIVRYSKVGAAAMDAAPALRVISKHGSGTDTIDKAAAAQRGIDVVAAVGVNAAAVAEQALALLMSCAKSVVALDARMRGGHWDKSTHKSVELAGKTIGLIGLGAIGQRMAAVAHGMDMRVIGFDPYAQNLPAYVERVPLERIWKDADAISLHCPLTDDNRGMVNAATLAQCRPGVILVNTARGGLVDEDALLAAVRSGQVMAAGLDSFATEPMAAGHPFQEEPRIILSPHIGGVTSAAYVNMGMAAARNILAVLEPSVQR</sequence>
<evidence type="ECO:0000259" key="6">
    <source>
        <dbReference type="Pfam" id="PF02826"/>
    </source>
</evidence>
<feature type="domain" description="D-isomer specific 2-hydroxyacid dehydrogenase catalytic" evidence="5">
    <location>
        <begin position="15"/>
        <end position="309"/>
    </location>
</feature>
<evidence type="ECO:0000259" key="5">
    <source>
        <dbReference type="Pfam" id="PF00389"/>
    </source>
</evidence>
<keyword evidence="7" id="KW-0670">Pyruvate</keyword>
<keyword evidence="3" id="KW-0520">NAD</keyword>
<evidence type="ECO:0000256" key="1">
    <source>
        <dbReference type="ARBA" id="ARBA00005854"/>
    </source>
</evidence>
<dbReference type="PANTHER" id="PTHR42789">
    <property type="entry name" value="D-ISOMER SPECIFIC 2-HYDROXYACID DEHYDROGENASE FAMILY PROTEIN (AFU_ORTHOLOGUE AFUA_6G10090)"/>
    <property type="match status" value="1"/>
</dbReference>
<dbReference type="PROSITE" id="PS00670">
    <property type="entry name" value="D_2_HYDROXYACID_DH_2"/>
    <property type="match status" value="1"/>
</dbReference>
<dbReference type="InterPro" id="IPR050857">
    <property type="entry name" value="D-2-hydroxyacid_DH"/>
</dbReference>
<dbReference type="Pfam" id="PF02826">
    <property type="entry name" value="2-Hacid_dh_C"/>
    <property type="match status" value="1"/>
</dbReference>
<evidence type="ECO:0000313" key="7">
    <source>
        <dbReference type="EMBL" id="CAB3730565.1"/>
    </source>
</evidence>
<name>A0A6S7APW6_9BURK</name>
<gene>
    <name evidence="7" type="ORF">LMG3441_04629</name>
</gene>
<dbReference type="EC" id="1.1.1.81" evidence="7"/>
<evidence type="ECO:0000256" key="3">
    <source>
        <dbReference type="ARBA" id="ARBA00023027"/>
    </source>
</evidence>
<reference evidence="7 8" key="1">
    <citation type="submission" date="2020-04" db="EMBL/GenBank/DDBJ databases">
        <authorList>
            <person name="De Canck E."/>
        </authorList>
    </citation>
    <scope>NUCLEOTIDE SEQUENCE [LARGE SCALE GENOMIC DNA]</scope>
    <source>
        <strain evidence="7 8">LMG 3441</strain>
    </source>
</reference>
<organism evidence="7 8">
    <name type="scientific">Achromobacter kerstersii</name>
    <dbReference type="NCBI Taxonomy" id="1353890"/>
    <lineage>
        <taxon>Bacteria</taxon>
        <taxon>Pseudomonadati</taxon>
        <taxon>Pseudomonadota</taxon>
        <taxon>Betaproteobacteria</taxon>
        <taxon>Burkholderiales</taxon>
        <taxon>Alcaligenaceae</taxon>
        <taxon>Achromobacter</taxon>
    </lineage>
</organism>
<evidence type="ECO:0000313" key="8">
    <source>
        <dbReference type="Proteomes" id="UP000494269"/>
    </source>
</evidence>
<dbReference type="RefSeq" id="WP_054427162.1">
    <property type="nucleotide sequence ID" value="NZ_CADIJQ010000009.1"/>
</dbReference>
<dbReference type="EMBL" id="CADIJQ010000009">
    <property type="protein sequence ID" value="CAB3730565.1"/>
    <property type="molecule type" value="Genomic_DNA"/>
</dbReference>
<accession>A0A6S7APW6</accession>
<keyword evidence="2 4" id="KW-0560">Oxidoreductase</keyword>
<dbReference type="Proteomes" id="UP000494269">
    <property type="component" value="Unassembled WGS sequence"/>
</dbReference>
<proteinExistence type="inferred from homology"/>